<accession>A0ABT3RS15</accession>
<protein>
    <submittedName>
        <fullName evidence="3">GIY-YIG nuclease family protein</fullName>
    </submittedName>
</protein>
<dbReference type="InterPro" id="IPR050190">
    <property type="entry name" value="UPF0213_domain"/>
</dbReference>
<dbReference type="PANTHER" id="PTHR34477">
    <property type="entry name" value="UPF0213 PROTEIN YHBQ"/>
    <property type="match status" value="1"/>
</dbReference>
<evidence type="ECO:0000259" key="2">
    <source>
        <dbReference type="PROSITE" id="PS50164"/>
    </source>
</evidence>
<name>A0ABT3RS15_9BACT</name>
<evidence type="ECO:0000313" key="4">
    <source>
        <dbReference type="Proteomes" id="UP001209885"/>
    </source>
</evidence>
<dbReference type="PANTHER" id="PTHR34477:SF1">
    <property type="entry name" value="UPF0213 PROTEIN YHBQ"/>
    <property type="match status" value="1"/>
</dbReference>
<sequence length="97" mass="11742">MNALYVYVLYSPTHDIFYKGQTSDLDERLKRHNQGLEKSTKKYLPWLLIWKTRKDSRSEAMVLEKKLKNLSRQRLINFLKKNRKELVDESSYLKLIH</sequence>
<evidence type="ECO:0000256" key="1">
    <source>
        <dbReference type="ARBA" id="ARBA00007435"/>
    </source>
</evidence>
<gene>
    <name evidence="3" type="ORF">OO013_08820</name>
</gene>
<evidence type="ECO:0000313" key="3">
    <source>
        <dbReference type="EMBL" id="MCX2743965.1"/>
    </source>
</evidence>
<dbReference type="CDD" id="cd10449">
    <property type="entry name" value="GIY-YIG_SLX1_like"/>
    <property type="match status" value="1"/>
</dbReference>
<dbReference type="Pfam" id="PF01541">
    <property type="entry name" value="GIY-YIG"/>
    <property type="match status" value="1"/>
</dbReference>
<comment type="similarity">
    <text evidence="1">Belongs to the UPF0213 family.</text>
</comment>
<dbReference type="EMBL" id="JAPFQN010000005">
    <property type="protein sequence ID" value="MCX2743965.1"/>
    <property type="molecule type" value="Genomic_DNA"/>
</dbReference>
<dbReference type="PROSITE" id="PS50164">
    <property type="entry name" value="GIY_YIG"/>
    <property type="match status" value="1"/>
</dbReference>
<feature type="domain" description="GIY-YIG" evidence="2">
    <location>
        <begin position="2"/>
        <end position="77"/>
    </location>
</feature>
<proteinExistence type="inferred from homology"/>
<organism evidence="3 4">
    <name type="scientific">Mangrovivirga halotolerans</name>
    <dbReference type="NCBI Taxonomy" id="2993936"/>
    <lineage>
        <taxon>Bacteria</taxon>
        <taxon>Pseudomonadati</taxon>
        <taxon>Bacteroidota</taxon>
        <taxon>Cytophagia</taxon>
        <taxon>Cytophagales</taxon>
        <taxon>Mangrovivirgaceae</taxon>
        <taxon>Mangrovivirga</taxon>
    </lineage>
</organism>
<dbReference type="Proteomes" id="UP001209885">
    <property type="component" value="Unassembled WGS sequence"/>
</dbReference>
<dbReference type="Gene3D" id="3.40.1440.10">
    <property type="entry name" value="GIY-YIG endonuclease"/>
    <property type="match status" value="1"/>
</dbReference>
<dbReference type="InterPro" id="IPR035901">
    <property type="entry name" value="GIY-YIG_endonuc_sf"/>
</dbReference>
<comment type="caution">
    <text evidence="3">The sequence shown here is derived from an EMBL/GenBank/DDBJ whole genome shotgun (WGS) entry which is preliminary data.</text>
</comment>
<dbReference type="RefSeq" id="WP_266056434.1">
    <property type="nucleotide sequence ID" value="NZ_JAPFQN010000005.1"/>
</dbReference>
<dbReference type="InterPro" id="IPR000305">
    <property type="entry name" value="GIY-YIG_endonuc"/>
</dbReference>
<keyword evidence="4" id="KW-1185">Reference proteome</keyword>
<dbReference type="SUPFAM" id="SSF82771">
    <property type="entry name" value="GIY-YIG endonuclease"/>
    <property type="match status" value="1"/>
</dbReference>
<reference evidence="3 4" key="1">
    <citation type="submission" date="2022-11" db="EMBL/GenBank/DDBJ databases">
        <title>The characterization of three novel Bacteroidetes species and genomic analysis of their roles in tidal elemental geochemical cycles.</title>
        <authorList>
            <person name="Ma K."/>
        </authorList>
    </citation>
    <scope>NUCLEOTIDE SEQUENCE [LARGE SCALE GENOMIC DNA]</scope>
    <source>
        <strain evidence="3 4">M17</strain>
    </source>
</reference>